<dbReference type="EMBL" id="JAWDGP010005176">
    <property type="protein sequence ID" value="KAK3758989.1"/>
    <property type="molecule type" value="Genomic_DNA"/>
</dbReference>
<sequence length="27" mass="2964">MLSLSGGVRRKPHPQSLLVYGVMDHGK</sequence>
<organism evidence="1 2">
    <name type="scientific">Elysia crispata</name>
    <name type="common">lettuce slug</name>
    <dbReference type="NCBI Taxonomy" id="231223"/>
    <lineage>
        <taxon>Eukaryota</taxon>
        <taxon>Metazoa</taxon>
        <taxon>Spiralia</taxon>
        <taxon>Lophotrochozoa</taxon>
        <taxon>Mollusca</taxon>
        <taxon>Gastropoda</taxon>
        <taxon>Heterobranchia</taxon>
        <taxon>Euthyneura</taxon>
        <taxon>Panpulmonata</taxon>
        <taxon>Sacoglossa</taxon>
        <taxon>Placobranchoidea</taxon>
        <taxon>Plakobranchidae</taxon>
        <taxon>Elysia</taxon>
    </lineage>
</organism>
<comment type="caution">
    <text evidence="1">The sequence shown here is derived from an EMBL/GenBank/DDBJ whole genome shotgun (WGS) entry which is preliminary data.</text>
</comment>
<reference evidence="1" key="1">
    <citation type="journal article" date="2023" name="G3 (Bethesda)">
        <title>A reference genome for the long-term kleptoplast-retaining sea slug Elysia crispata morphotype clarki.</title>
        <authorList>
            <person name="Eastman K.E."/>
            <person name="Pendleton A.L."/>
            <person name="Shaikh M.A."/>
            <person name="Suttiyut T."/>
            <person name="Ogas R."/>
            <person name="Tomko P."/>
            <person name="Gavelis G."/>
            <person name="Widhalm J.R."/>
            <person name="Wisecaver J.H."/>
        </authorList>
    </citation>
    <scope>NUCLEOTIDE SEQUENCE</scope>
    <source>
        <strain evidence="1">ECLA1</strain>
    </source>
</reference>
<name>A0AAE0YX99_9GAST</name>
<evidence type="ECO:0000313" key="1">
    <source>
        <dbReference type="EMBL" id="KAK3758989.1"/>
    </source>
</evidence>
<dbReference type="Proteomes" id="UP001283361">
    <property type="component" value="Unassembled WGS sequence"/>
</dbReference>
<gene>
    <name evidence="1" type="ORF">RRG08_005615</name>
</gene>
<proteinExistence type="predicted"/>
<keyword evidence="2" id="KW-1185">Reference proteome</keyword>
<evidence type="ECO:0000313" key="2">
    <source>
        <dbReference type="Proteomes" id="UP001283361"/>
    </source>
</evidence>
<protein>
    <submittedName>
        <fullName evidence="1">Uncharacterized protein</fullName>
    </submittedName>
</protein>
<dbReference type="AlphaFoldDB" id="A0AAE0YX99"/>
<accession>A0AAE0YX99</accession>